<evidence type="ECO:0008006" key="3">
    <source>
        <dbReference type="Google" id="ProtNLM"/>
    </source>
</evidence>
<accession>A0A347UEQ1</accession>
<organism evidence="1 2">
    <name type="scientific">Profundibacter amoris</name>
    <dbReference type="NCBI Taxonomy" id="2171755"/>
    <lineage>
        <taxon>Bacteria</taxon>
        <taxon>Pseudomonadati</taxon>
        <taxon>Pseudomonadota</taxon>
        <taxon>Alphaproteobacteria</taxon>
        <taxon>Rhodobacterales</taxon>
        <taxon>Paracoccaceae</taxon>
        <taxon>Profundibacter</taxon>
    </lineage>
</organism>
<dbReference type="Proteomes" id="UP000261704">
    <property type="component" value="Chromosome"/>
</dbReference>
<evidence type="ECO:0000313" key="2">
    <source>
        <dbReference type="Proteomes" id="UP000261704"/>
    </source>
</evidence>
<proteinExistence type="predicted"/>
<evidence type="ECO:0000313" key="1">
    <source>
        <dbReference type="EMBL" id="AXX97329.1"/>
    </source>
</evidence>
<dbReference type="AlphaFoldDB" id="A0A347UEQ1"/>
<keyword evidence="2" id="KW-1185">Reference proteome</keyword>
<dbReference type="EMBL" id="CP032125">
    <property type="protein sequence ID" value="AXX97329.1"/>
    <property type="molecule type" value="Genomic_DNA"/>
</dbReference>
<name>A0A347UEQ1_9RHOB</name>
<protein>
    <recommendedName>
        <fullName evidence="3">DUF4258 domain-containing protein</fullName>
    </recommendedName>
</protein>
<dbReference type="OrthoDB" id="8481490at2"/>
<sequence length="98" mass="11558">MYNTHHLTKHATTRMQQRGLRYTDMDLLLRTATQVSPDAYMLTRKDAKREIAIRKDEIQRLERLKGRKVVIDGAAILTYYPSCEADQKRTLRYGRAFQ</sequence>
<reference evidence="1 2" key="1">
    <citation type="submission" date="2018-09" db="EMBL/GenBank/DDBJ databases">
        <title>Profundibacter amoris BAR1 gen. nov., sp. nov., a new member of the Roseobacter clade isolated at Lokis Castle Vent Field on the Arctic Mid-Oceanic Ridge.</title>
        <authorList>
            <person name="Le Moine Bauer S."/>
            <person name="Sjoeberg A.G."/>
            <person name="L'Haridon S."/>
            <person name="Stokke R."/>
            <person name="Roalkvam I."/>
            <person name="Steen I.H."/>
            <person name="Dahle H."/>
        </authorList>
    </citation>
    <scope>NUCLEOTIDE SEQUENCE [LARGE SCALE GENOMIC DNA]</scope>
    <source>
        <strain evidence="1 2">BAR1</strain>
    </source>
</reference>
<gene>
    <name evidence="1" type="ORF">BAR1_04925</name>
</gene>
<dbReference type="KEGG" id="pamo:BAR1_04925"/>